<accession>A0A7W7GBB9</accession>
<evidence type="ECO:0000313" key="1">
    <source>
        <dbReference type="EMBL" id="MBB4702294.1"/>
    </source>
</evidence>
<comment type="caution">
    <text evidence="1">The sequence shown here is derived from an EMBL/GenBank/DDBJ whole genome shotgun (WGS) entry which is preliminary data.</text>
</comment>
<dbReference type="EMBL" id="JACHND010000001">
    <property type="protein sequence ID" value="MBB4702294.1"/>
    <property type="molecule type" value="Genomic_DNA"/>
</dbReference>
<protein>
    <submittedName>
        <fullName evidence="1">Uncharacterized protein</fullName>
    </submittedName>
</protein>
<evidence type="ECO:0000313" key="2">
    <source>
        <dbReference type="Proteomes" id="UP000542210"/>
    </source>
</evidence>
<keyword evidence="2" id="KW-1185">Reference proteome</keyword>
<name>A0A7W7GBB9_9ACTN</name>
<gene>
    <name evidence="1" type="ORF">BJ982_003838</name>
</gene>
<dbReference type="Proteomes" id="UP000542210">
    <property type="component" value="Unassembled WGS sequence"/>
</dbReference>
<reference evidence="1 2" key="1">
    <citation type="submission" date="2020-08" db="EMBL/GenBank/DDBJ databases">
        <title>Sequencing the genomes of 1000 actinobacteria strains.</title>
        <authorList>
            <person name="Klenk H.-P."/>
        </authorList>
    </citation>
    <scope>NUCLEOTIDE SEQUENCE [LARGE SCALE GENOMIC DNA]</scope>
    <source>
        <strain evidence="1 2">DSM 45784</strain>
    </source>
</reference>
<dbReference type="RefSeq" id="WP_184881950.1">
    <property type="nucleotide sequence ID" value="NZ_BOOV01000048.1"/>
</dbReference>
<organism evidence="1 2">
    <name type="scientific">Sphaerisporangium siamense</name>
    <dbReference type="NCBI Taxonomy" id="795645"/>
    <lineage>
        <taxon>Bacteria</taxon>
        <taxon>Bacillati</taxon>
        <taxon>Actinomycetota</taxon>
        <taxon>Actinomycetes</taxon>
        <taxon>Streptosporangiales</taxon>
        <taxon>Streptosporangiaceae</taxon>
        <taxon>Sphaerisporangium</taxon>
    </lineage>
</organism>
<proteinExistence type="predicted"/>
<dbReference type="AlphaFoldDB" id="A0A7W7GBB9"/>
<sequence length="133" mass="14172">MSDSTDRVAQYYTDRDHLVAALLDPGARVVIANTLQYGQGHERGGGAFGPVDDQAVEKATSDILAALAARSMTITRPRLLSRRAIEELLPAARAAWTDAGGEDDVDAGLRAVVAELTVLIAFQLGRASAARRR</sequence>